<dbReference type="AlphaFoldDB" id="A0A7W8SJR4"/>
<dbReference type="InterPro" id="IPR049874">
    <property type="entry name" value="ROK_cs"/>
</dbReference>
<comment type="caution">
    <text evidence="2">The sequence shown here is derived from an EMBL/GenBank/DDBJ whole genome shotgun (WGS) entry which is preliminary data.</text>
</comment>
<keyword evidence="2" id="KW-0418">Kinase</keyword>
<dbReference type="Gene3D" id="1.10.10.10">
    <property type="entry name" value="Winged helix-like DNA-binding domain superfamily/Winged helix DNA-binding domain"/>
    <property type="match status" value="1"/>
</dbReference>
<evidence type="ECO:0000313" key="2">
    <source>
        <dbReference type="EMBL" id="MBB5475305.1"/>
    </source>
</evidence>
<dbReference type="InterPro" id="IPR036390">
    <property type="entry name" value="WH_DNA-bd_sf"/>
</dbReference>
<organism evidence="2 3">
    <name type="scientific">Cellulomonas hominis</name>
    <dbReference type="NCBI Taxonomy" id="156981"/>
    <lineage>
        <taxon>Bacteria</taxon>
        <taxon>Bacillati</taxon>
        <taxon>Actinomycetota</taxon>
        <taxon>Actinomycetes</taxon>
        <taxon>Micrococcales</taxon>
        <taxon>Cellulomonadaceae</taxon>
        <taxon>Cellulomonas</taxon>
    </lineage>
</organism>
<gene>
    <name evidence="2" type="ORF">HNR08_004041</name>
</gene>
<dbReference type="SUPFAM" id="SSF46785">
    <property type="entry name" value="Winged helix' DNA-binding domain"/>
    <property type="match status" value="1"/>
</dbReference>
<dbReference type="Proteomes" id="UP000564629">
    <property type="component" value="Unassembled WGS sequence"/>
</dbReference>
<dbReference type="EMBL" id="JACHDN010000001">
    <property type="protein sequence ID" value="MBB5475305.1"/>
    <property type="molecule type" value="Genomic_DNA"/>
</dbReference>
<sequence length="393" mass="40073">MRLPQRHAGAGELFQLLRDGVPRTRADLAASTGQARSTITTRVDQLLAAGLIAPAGEASSTGGRPPTTFAFRPDARLVLAVDLGATHARLAVTDLASTVLAEAEAPLAIAAGPEVVLDWVVEHGRELLASTGRPLRDLASVGVGLPGPVEHSTGRPINPPIMPAWDDVDVRGLLAARLGAEVLVDNDVNLMALGEHRTAWPDVDDMLFVKVATGIGSGIISDGRLRRGAQGAAGDIGHIAVPGAADVPCRCGNLGCLEAVASGRALAETLTATGLPAANGADVVALVRSGDLAAGRAVRQAGREIGSVLAACVSLLNPSLVVIGGVVAEAGEHLIAGIREVVYQRSLPLATQHLRIVTSQARSQVGILGASAMAVDHVLSPGAIDALLEAQIA</sequence>
<dbReference type="InterPro" id="IPR000600">
    <property type="entry name" value="ROK"/>
</dbReference>
<dbReference type="InterPro" id="IPR036388">
    <property type="entry name" value="WH-like_DNA-bd_sf"/>
</dbReference>
<accession>A0A7W8SJR4</accession>
<keyword evidence="2" id="KW-0808">Transferase</keyword>
<dbReference type="GO" id="GO:0016301">
    <property type="term" value="F:kinase activity"/>
    <property type="evidence" value="ECO:0007669"/>
    <property type="project" value="UniProtKB-KW"/>
</dbReference>
<dbReference type="InterPro" id="IPR043129">
    <property type="entry name" value="ATPase_NBD"/>
</dbReference>
<dbReference type="PANTHER" id="PTHR18964:SF173">
    <property type="entry name" value="GLUCOKINASE"/>
    <property type="match status" value="1"/>
</dbReference>
<dbReference type="Gene3D" id="3.30.420.40">
    <property type="match status" value="2"/>
</dbReference>
<evidence type="ECO:0000256" key="1">
    <source>
        <dbReference type="ARBA" id="ARBA00006479"/>
    </source>
</evidence>
<dbReference type="RefSeq" id="WP_371862384.1">
    <property type="nucleotide sequence ID" value="NZ_BJVQ01000032.1"/>
</dbReference>
<dbReference type="PROSITE" id="PS01125">
    <property type="entry name" value="ROK"/>
    <property type="match status" value="1"/>
</dbReference>
<comment type="similarity">
    <text evidence="1">Belongs to the ROK (NagC/XylR) family.</text>
</comment>
<protein>
    <submittedName>
        <fullName evidence="2">Putative NBD/HSP70 family sugar kinase</fullName>
    </submittedName>
</protein>
<dbReference type="SUPFAM" id="SSF53067">
    <property type="entry name" value="Actin-like ATPase domain"/>
    <property type="match status" value="1"/>
</dbReference>
<evidence type="ECO:0000313" key="3">
    <source>
        <dbReference type="Proteomes" id="UP000564629"/>
    </source>
</evidence>
<proteinExistence type="inferred from homology"/>
<reference evidence="2 3" key="1">
    <citation type="submission" date="2020-08" db="EMBL/GenBank/DDBJ databases">
        <title>Sequencing the genomes of 1000 actinobacteria strains.</title>
        <authorList>
            <person name="Klenk H.-P."/>
        </authorList>
    </citation>
    <scope>NUCLEOTIDE SEQUENCE [LARGE SCALE GENOMIC DNA]</scope>
    <source>
        <strain evidence="2 3">DSM 9581</strain>
    </source>
</reference>
<name>A0A7W8SJR4_9CELL</name>
<dbReference type="Pfam" id="PF00480">
    <property type="entry name" value="ROK"/>
    <property type="match status" value="1"/>
</dbReference>
<dbReference type="PANTHER" id="PTHR18964">
    <property type="entry name" value="ROK (REPRESSOR, ORF, KINASE) FAMILY"/>
    <property type="match status" value="1"/>
</dbReference>